<dbReference type="InterPro" id="IPR007657">
    <property type="entry name" value="Glycosyltransferase_61"/>
</dbReference>
<feature type="region of interest" description="Disordered" evidence="1">
    <location>
        <begin position="188"/>
        <end position="282"/>
    </location>
</feature>
<proteinExistence type="predicted"/>
<reference evidence="3 4" key="1">
    <citation type="journal article" date="2023" name="IScience">
        <title>Expanded male sex-determining region conserved during the evolution of homothallism in the green alga Volvox.</title>
        <authorList>
            <person name="Yamamoto K."/>
            <person name="Matsuzaki R."/>
            <person name="Mahakham W."/>
            <person name="Heman W."/>
            <person name="Sekimoto H."/>
            <person name="Kawachi M."/>
            <person name="Minakuchi Y."/>
            <person name="Toyoda A."/>
            <person name="Nozaki H."/>
        </authorList>
    </citation>
    <scope>NUCLEOTIDE SEQUENCE [LARGE SCALE GENOMIC DNA]</scope>
    <source>
        <strain evidence="3 4">NIES-4468</strain>
    </source>
</reference>
<sequence length="829" mass="88711">MTVSPSRRHSAVRAVQRRWEDVYEWPFQFIVLPVLVAFAFCLVLFLGSKHGTRLAAFRTWFPANMPCRSATCIQAITVDSEGGLVAGLSSVMPAASGALSGITGLLRLDTSRGAPGHVVEDFGVMTLLPGDALKYDFAYWLLEGDKVAGQQSKDCDASYGFQYIEKWRKARLEWCTAEAADAVSAAAVQATGRGTARRRLRGTNNGGGGGGGGGIGGTNKTAATTTTTTTTAMSDGHGNSGKSATAAGAPTKTGGSAAAASGASSASQSAKGNGSLPSGPQIPSSISLYPYHDKEAYLMFAVATNTVMDSRSFLGSLPNEVPEARYGSYAAACQVGGKTSPPGKEFMDLESVRRWTKDAFKAKEYGKVSQACARNHVNGSNSSSSTHSGLVEHPVLLLSRLDSTNAFRTFEEIVSTFTSLAALKDVEIARKGLQVVMADGKPDGFYMDMWASLSRPYPVRHLAQQPWPANTCLTHAVHNMYGGSSILTSMGVAKKTTCKSPVVMAASLWLRHMLGPAVQPAVRSAFGAQRQNKGVVRKSVVWISRRNFEGLAQANLTPWQDQRRFENEGEVVLELQREIWRWNDEACLRSGLTKSFAATSSSISGHRRQLQLRRLRGLFPRDGAATAAATATIEHKGLGTDFGDEGSALGMAGQEHLDLDLDEAQWSADSDATATDGSVGVGVGEEEEEEEEWGEVEEGEEGLDGTQRWLRRLRVSGGSRCRPSNVFFDLRVVELNDIPFFPDHVQVVGQATVLAGAHGTGLANMIWMAPGKGGVLELHHNSAGNDHYHNQAHLLGHKYVHVDSDGDRVDLAAAANGLRMLLDMLGNTA</sequence>
<evidence type="ECO:0000256" key="2">
    <source>
        <dbReference type="SAM" id="Phobius"/>
    </source>
</evidence>
<keyword evidence="2" id="KW-0812">Transmembrane</keyword>
<feature type="compositionally biased region" description="Acidic residues" evidence="1">
    <location>
        <begin position="684"/>
        <end position="701"/>
    </location>
</feature>
<name>A0ABQ5SES1_9CHLO</name>
<dbReference type="PANTHER" id="PTHR20961">
    <property type="entry name" value="GLYCOSYLTRANSFERASE"/>
    <property type="match status" value="1"/>
</dbReference>
<keyword evidence="2" id="KW-1133">Transmembrane helix</keyword>
<evidence type="ECO:0000313" key="3">
    <source>
        <dbReference type="EMBL" id="GLI68417.1"/>
    </source>
</evidence>
<evidence type="ECO:0000256" key="1">
    <source>
        <dbReference type="SAM" id="MobiDB-lite"/>
    </source>
</evidence>
<dbReference type="PANTHER" id="PTHR20961:SF38">
    <property type="entry name" value="PROTEIN O-LINKED-MANNOSE BETA-1,4-N-ACETYLGLUCOSAMINYLTRANSFERASE 2"/>
    <property type="match status" value="1"/>
</dbReference>
<dbReference type="EMBL" id="BSDZ01000079">
    <property type="protein sequence ID" value="GLI68417.1"/>
    <property type="molecule type" value="Genomic_DNA"/>
</dbReference>
<feature type="region of interest" description="Disordered" evidence="1">
    <location>
        <begin position="667"/>
        <end position="701"/>
    </location>
</feature>
<feature type="compositionally biased region" description="Low complexity" evidence="1">
    <location>
        <begin position="240"/>
        <end position="275"/>
    </location>
</feature>
<keyword evidence="4" id="KW-1185">Reference proteome</keyword>
<feature type="compositionally biased region" description="Low complexity" evidence="1">
    <location>
        <begin position="218"/>
        <end position="232"/>
    </location>
</feature>
<comment type="caution">
    <text evidence="3">The sequence shown here is derived from an EMBL/GenBank/DDBJ whole genome shotgun (WGS) entry which is preliminary data.</text>
</comment>
<feature type="compositionally biased region" description="Polar residues" evidence="1">
    <location>
        <begin position="667"/>
        <end position="676"/>
    </location>
</feature>
<protein>
    <submittedName>
        <fullName evidence="3">Uncharacterized protein</fullName>
    </submittedName>
</protein>
<evidence type="ECO:0000313" key="4">
    <source>
        <dbReference type="Proteomes" id="UP001165090"/>
    </source>
</evidence>
<dbReference type="Proteomes" id="UP001165090">
    <property type="component" value="Unassembled WGS sequence"/>
</dbReference>
<feature type="compositionally biased region" description="Gly residues" evidence="1">
    <location>
        <begin position="204"/>
        <end position="217"/>
    </location>
</feature>
<feature type="transmembrane region" description="Helical" evidence="2">
    <location>
        <begin position="25"/>
        <end position="46"/>
    </location>
</feature>
<gene>
    <name evidence="3" type="ORF">VaNZ11_012805</name>
</gene>
<accession>A0ABQ5SES1</accession>
<organism evidence="3 4">
    <name type="scientific">Volvox africanus</name>
    <dbReference type="NCBI Taxonomy" id="51714"/>
    <lineage>
        <taxon>Eukaryota</taxon>
        <taxon>Viridiplantae</taxon>
        <taxon>Chlorophyta</taxon>
        <taxon>core chlorophytes</taxon>
        <taxon>Chlorophyceae</taxon>
        <taxon>CS clade</taxon>
        <taxon>Chlamydomonadales</taxon>
        <taxon>Volvocaceae</taxon>
        <taxon>Volvox</taxon>
    </lineage>
</organism>
<keyword evidence="2" id="KW-0472">Membrane</keyword>